<dbReference type="InterPro" id="IPR015943">
    <property type="entry name" value="WD40/YVTN_repeat-like_dom_sf"/>
</dbReference>
<dbReference type="PANTHER" id="PTHR15052:SF2">
    <property type="entry name" value="GENERAL TRANSCRIPTION FACTOR 3C POLYPEPTIDE 2"/>
    <property type="match status" value="1"/>
</dbReference>
<feature type="region of interest" description="Disordered" evidence="4">
    <location>
        <begin position="894"/>
        <end position="925"/>
    </location>
</feature>
<feature type="region of interest" description="Disordered" evidence="4">
    <location>
        <begin position="182"/>
        <end position="284"/>
    </location>
</feature>
<feature type="compositionally biased region" description="Polar residues" evidence="4">
    <location>
        <begin position="901"/>
        <end position="911"/>
    </location>
</feature>
<keyword evidence="6" id="KW-1185">Reference proteome</keyword>
<dbReference type="Gene3D" id="2.130.10.10">
    <property type="entry name" value="YVTN repeat-like/Quinoprotein amine dehydrogenase"/>
    <property type="match status" value="1"/>
</dbReference>
<dbReference type="PANTHER" id="PTHR15052">
    <property type="entry name" value="RNA POLYMERASE III TRANSCRIPTION INITIATION FACTOR COMPLEX SUBUNIT"/>
    <property type="match status" value="1"/>
</dbReference>
<feature type="compositionally biased region" description="Acidic residues" evidence="4">
    <location>
        <begin position="975"/>
        <end position="984"/>
    </location>
</feature>
<keyword evidence="2" id="KW-0804">Transcription</keyword>
<sequence length="1039" mass="115615">MDSSTADEEDSDVLVSPFDYSTENHFRAMDKISELCGEKPLCVNAPEESSVTFVRQWKDFRYVPRTIKFVRETESQQGKYVSNDVNLPQFSSASVPKMEQVPIDANSSKPRKDFVLYVGGHVWALDWCPRVHQKSDCDIKCEYLAVSAHPPESSYHKIGATLTGRGVIQIWCVLNVSGKEEDLPPLTKKKGKQGRPRKQIVTEESSSLVKKPRGRPRKTTITKPLKKAKGRPRKTPIIEDLTLSEDSDEVFLDSQTDEETDQASPPLRNRRGRQKKEAVMEESVVGVDGDSQITQALANHTENPTEERAPPLKVYQRTKWRTDKKPVSKESVKNLDRNNQIPGALTVQIEKGTDITSLPLNKTKITSSPLNKTKRKLRKKKVTEDSIGNLDSSSMLSLALVPSDKGTDRTSPPSTRIKLRSRRTKSRTSNNLARENKSALTSDDELLDEHPGILTNVGAKMHNDREAELKFAETDIELQKEAQEDCDLLINTFRKKRKRKEKGKDEISIEGIRSTETAKLTEGQANESPLPVLPASVDCGQHSTALNQIEVTDGCLDSNKPDFQLPKDVLLPRLVLCLAHNGKVAWDVKWRPLNVDFESSEDMHRMGYLAVLLGNGSLEVWEVPSPSKIKALYASYQEDSTDPRFMKLAPVFKCLELKTGDRQSIPLTLEWSRASPHDLIVAGCHDGTVALWKFSPTGSPQDSKPLLCFSADNAPIRSLAWAPCGSDAESVNVIATAGHGGLRFWDLRDPYRPLWDLNPMRRTIYSVDWLPDPRCVIMSFDDGTLRILSLLKSANDVSVTGKPYAGTQQQGLHSFFCSSFPVWSVQASRLTGIVAYCSADGYVVHFQLTEKAVDKDPSRNKAPHFLCGSLTDEDAAVAVNTPLPGLPFPLKKSLNEWGDTPRSTRGVSSDFNHAKKAKDQPTSDDTRLVLREAEYTSNCACELLVDSQKGKSISKTKASKKKTSAADQALAISEEAAENSDGGEENQKEEKQMEIDVFPSKIVALHKVRWNMNKGSGRWLCYGGAAGIVRCQEISTRFL</sequence>
<evidence type="ECO:0000256" key="3">
    <source>
        <dbReference type="ARBA" id="ARBA00023242"/>
    </source>
</evidence>
<feature type="compositionally biased region" description="Basic residues" evidence="4">
    <location>
        <begin position="417"/>
        <end position="426"/>
    </location>
</feature>
<reference evidence="5" key="1">
    <citation type="submission" date="2022-04" db="EMBL/GenBank/DDBJ databases">
        <title>A functionally conserved STORR gene fusion in Papaver species that diverged 16.8 million years ago.</title>
        <authorList>
            <person name="Catania T."/>
        </authorList>
    </citation>
    <scope>NUCLEOTIDE SEQUENCE</scope>
    <source>
        <strain evidence="5">S-188037</strain>
    </source>
</reference>
<keyword evidence="3" id="KW-0539">Nucleus</keyword>
<name>A0AAD4XLT3_9MAGN</name>
<feature type="region of interest" description="Disordered" evidence="4">
    <location>
        <begin position="363"/>
        <end position="385"/>
    </location>
</feature>
<dbReference type="PRINTS" id="PR00929">
    <property type="entry name" value="ATHOOK"/>
</dbReference>
<dbReference type="InterPro" id="IPR052416">
    <property type="entry name" value="GTF3C_component"/>
</dbReference>
<dbReference type="Proteomes" id="UP001202328">
    <property type="component" value="Unassembled WGS sequence"/>
</dbReference>
<feature type="compositionally biased region" description="Basic residues" evidence="4">
    <location>
        <begin position="210"/>
        <end position="234"/>
    </location>
</feature>
<evidence type="ECO:0000256" key="2">
    <source>
        <dbReference type="ARBA" id="ARBA00023163"/>
    </source>
</evidence>
<dbReference type="SMART" id="SM00384">
    <property type="entry name" value="AT_hook"/>
    <property type="match status" value="3"/>
</dbReference>
<evidence type="ECO:0000313" key="6">
    <source>
        <dbReference type="Proteomes" id="UP001202328"/>
    </source>
</evidence>
<dbReference type="GO" id="GO:0006383">
    <property type="term" value="P:transcription by RNA polymerase III"/>
    <property type="evidence" value="ECO:0007669"/>
    <property type="project" value="TreeGrafter"/>
</dbReference>
<dbReference type="SMART" id="SM00320">
    <property type="entry name" value="WD40"/>
    <property type="match status" value="4"/>
</dbReference>
<dbReference type="InterPro" id="IPR001680">
    <property type="entry name" value="WD40_rpt"/>
</dbReference>
<feature type="region of interest" description="Disordered" evidence="4">
    <location>
        <begin position="972"/>
        <end position="993"/>
    </location>
</feature>
<dbReference type="EMBL" id="JAJJMB010008256">
    <property type="protein sequence ID" value="KAI3924850.1"/>
    <property type="molecule type" value="Genomic_DNA"/>
</dbReference>
<evidence type="ECO:0000256" key="4">
    <source>
        <dbReference type="SAM" id="MobiDB-lite"/>
    </source>
</evidence>
<dbReference type="GO" id="GO:0003677">
    <property type="term" value="F:DNA binding"/>
    <property type="evidence" value="ECO:0007669"/>
    <property type="project" value="InterPro"/>
</dbReference>
<dbReference type="GO" id="GO:0000127">
    <property type="term" value="C:transcription factor TFIIIC complex"/>
    <property type="evidence" value="ECO:0007669"/>
    <property type="project" value="TreeGrafter"/>
</dbReference>
<feature type="compositionally biased region" description="Basic residues" evidence="4">
    <location>
        <begin position="187"/>
        <end position="198"/>
    </location>
</feature>
<proteinExistence type="predicted"/>
<dbReference type="AlphaFoldDB" id="A0AAD4XLT3"/>
<feature type="region of interest" description="Disordered" evidence="4">
    <location>
        <begin position="400"/>
        <end position="442"/>
    </location>
</feature>
<evidence type="ECO:0000256" key="1">
    <source>
        <dbReference type="ARBA" id="ARBA00004123"/>
    </source>
</evidence>
<dbReference type="InterPro" id="IPR036322">
    <property type="entry name" value="WD40_repeat_dom_sf"/>
</dbReference>
<evidence type="ECO:0000313" key="5">
    <source>
        <dbReference type="EMBL" id="KAI3924850.1"/>
    </source>
</evidence>
<feature type="compositionally biased region" description="Acidic residues" evidence="4">
    <location>
        <begin position="242"/>
        <end position="261"/>
    </location>
</feature>
<dbReference type="SUPFAM" id="SSF50978">
    <property type="entry name" value="WD40 repeat-like"/>
    <property type="match status" value="1"/>
</dbReference>
<dbReference type="InterPro" id="IPR017956">
    <property type="entry name" value="AT_hook_DNA-bd_motif"/>
</dbReference>
<organism evidence="5 6">
    <name type="scientific">Papaver atlanticum</name>
    <dbReference type="NCBI Taxonomy" id="357466"/>
    <lineage>
        <taxon>Eukaryota</taxon>
        <taxon>Viridiplantae</taxon>
        <taxon>Streptophyta</taxon>
        <taxon>Embryophyta</taxon>
        <taxon>Tracheophyta</taxon>
        <taxon>Spermatophyta</taxon>
        <taxon>Magnoliopsida</taxon>
        <taxon>Ranunculales</taxon>
        <taxon>Papaveraceae</taxon>
        <taxon>Papaveroideae</taxon>
        <taxon>Papaver</taxon>
    </lineage>
</organism>
<gene>
    <name evidence="5" type="ORF">MKW98_031101</name>
</gene>
<feature type="compositionally biased region" description="Basic residues" evidence="4">
    <location>
        <begin position="372"/>
        <end position="381"/>
    </location>
</feature>
<comment type="subcellular location">
    <subcellularLocation>
        <location evidence="1">Nucleus</location>
    </subcellularLocation>
</comment>
<dbReference type="GO" id="GO:0005634">
    <property type="term" value="C:nucleus"/>
    <property type="evidence" value="ECO:0007669"/>
    <property type="project" value="UniProtKB-SubCell"/>
</dbReference>
<protein>
    <submittedName>
        <fullName evidence="5">Uncharacterized protein</fullName>
    </submittedName>
</protein>
<accession>A0AAD4XLT3</accession>
<comment type="caution">
    <text evidence="5">The sequence shown here is derived from an EMBL/GenBank/DDBJ whole genome shotgun (WGS) entry which is preliminary data.</text>
</comment>